<keyword evidence="2" id="KW-0472">Membrane</keyword>
<feature type="transmembrane region" description="Helical" evidence="2">
    <location>
        <begin position="79"/>
        <end position="99"/>
    </location>
</feature>
<geneLocation type="plasmid" evidence="4">
    <name>pdy25-a</name>
</geneLocation>
<keyword evidence="2" id="KW-1133">Transmembrane helix</keyword>
<sequence>MRDEIDRGGTGDKVAFTDPSAAPLGTDDEAAGAAPSSAQVRTAAQHETRRDKPEPGKPTPQELQGPEHGKLMKSLPKPVIWMIVGIVVVIVLGGLLSGMPGDG</sequence>
<dbReference type="KEGG" id="cmag:CBW24_15480"/>
<feature type="region of interest" description="Disordered" evidence="1">
    <location>
        <begin position="1"/>
        <end position="71"/>
    </location>
</feature>
<evidence type="ECO:0000256" key="1">
    <source>
        <dbReference type="SAM" id="MobiDB-lite"/>
    </source>
</evidence>
<evidence type="ECO:0000313" key="3">
    <source>
        <dbReference type="EMBL" id="ATI43654.1"/>
    </source>
</evidence>
<dbReference type="AlphaFoldDB" id="A0A291M424"/>
<keyword evidence="2" id="KW-0812">Transmembrane</keyword>
<evidence type="ECO:0000313" key="4">
    <source>
        <dbReference type="Proteomes" id="UP000219050"/>
    </source>
</evidence>
<feature type="compositionally biased region" description="Basic and acidic residues" evidence="1">
    <location>
        <begin position="44"/>
        <end position="55"/>
    </location>
</feature>
<keyword evidence="4" id="KW-1185">Reference proteome</keyword>
<dbReference type="Proteomes" id="UP000219050">
    <property type="component" value="Plasmid pDY25-A"/>
</dbReference>
<protein>
    <submittedName>
        <fullName evidence="3">Uncharacterized protein</fullName>
    </submittedName>
</protein>
<reference evidence="3 4" key="1">
    <citation type="submission" date="2017-05" db="EMBL/GenBank/DDBJ databases">
        <title>Comparative genomic and metabolic analysis of manganese-oxidizing mechanisms in Celeribater manganoxidans DY25T: its adaption to the environment of polymetallic nodule.</title>
        <authorList>
            <person name="Wang X."/>
        </authorList>
    </citation>
    <scope>NUCLEOTIDE SEQUENCE [LARGE SCALE GENOMIC DNA]</scope>
    <source>
        <strain evidence="3 4">DY25</strain>
        <plasmid evidence="4">pdy25-a</plasmid>
    </source>
</reference>
<gene>
    <name evidence="3" type="ORF">CBW24_15480</name>
</gene>
<feature type="compositionally biased region" description="Basic and acidic residues" evidence="1">
    <location>
        <begin position="1"/>
        <end position="10"/>
    </location>
</feature>
<evidence type="ECO:0000256" key="2">
    <source>
        <dbReference type="SAM" id="Phobius"/>
    </source>
</evidence>
<name>A0A291M424_9RHOB</name>
<keyword evidence="3" id="KW-0614">Plasmid</keyword>
<accession>A0A291M424</accession>
<proteinExistence type="predicted"/>
<dbReference type="EMBL" id="CP021405">
    <property type="protein sequence ID" value="ATI43654.1"/>
    <property type="molecule type" value="Genomic_DNA"/>
</dbReference>
<organism evidence="3 4">
    <name type="scientific">Pacificitalea manganoxidans</name>
    <dbReference type="NCBI Taxonomy" id="1411902"/>
    <lineage>
        <taxon>Bacteria</taxon>
        <taxon>Pseudomonadati</taxon>
        <taxon>Pseudomonadota</taxon>
        <taxon>Alphaproteobacteria</taxon>
        <taxon>Rhodobacterales</taxon>
        <taxon>Paracoccaceae</taxon>
        <taxon>Pacificitalea</taxon>
    </lineage>
</organism>